<organism evidence="2 3">
    <name type="scientific">Paramecium primaurelia</name>
    <dbReference type="NCBI Taxonomy" id="5886"/>
    <lineage>
        <taxon>Eukaryota</taxon>
        <taxon>Sar</taxon>
        <taxon>Alveolata</taxon>
        <taxon>Ciliophora</taxon>
        <taxon>Intramacronucleata</taxon>
        <taxon>Oligohymenophorea</taxon>
        <taxon>Peniculida</taxon>
        <taxon>Parameciidae</taxon>
        <taxon>Paramecium</taxon>
    </lineage>
</organism>
<protein>
    <recommendedName>
        <fullName evidence="1">H-type lectin domain-containing protein</fullName>
    </recommendedName>
</protein>
<proteinExistence type="predicted"/>
<evidence type="ECO:0000313" key="2">
    <source>
        <dbReference type="EMBL" id="CAD8114853.1"/>
    </source>
</evidence>
<dbReference type="GO" id="GO:0030246">
    <property type="term" value="F:carbohydrate binding"/>
    <property type="evidence" value="ECO:0007669"/>
    <property type="project" value="InterPro"/>
</dbReference>
<dbReference type="AlphaFoldDB" id="A0A8S1QGV5"/>
<name>A0A8S1QGV5_PARPR</name>
<reference evidence="2" key="1">
    <citation type="submission" date="2021-01" db="EMBL/GenBank/DDBJ databases">
        <authorList>
            <consortium name="Genoscope - CEA"/>
            <person name="William W."/>
        </authorList>
    </citation>
    <scope>NUCLEOTIDE SEQUENCE</scope>
</reference>
<feature type="domain" description="H-type lectin" evidence="1">
    <location>
        <begin position="44"/>
        <end position="111"/>
    </location>
</feature>
<sequence length="424" mass="49384">MLFITFVIISICFATITYDSDYFYEWNYDAVPGFTCWGGRSFDKTISFSDSFANIPKVFITYELIDLHWSQDYETVGFNFSISDITLTNFAIHLNCQYERNYRFRIRWFAIDDQRIDVISQFNLIPPQNCSYYYSNINVEKHFITITSFSATGPTDIQLLVYFTPPNIVTLYIPYVIGRSENLKSIGFQLILGIDEAFTKSQAILSVSNYDSLVYDPIQSNQVELYPFSGLTYLDEHLFQLLIDIYNNGVGTKYIIRDWGAGYTANYHQKVRVLKYQTKLFQPILCNFIRFSQKLEYRGLPRPMFSIEFTIDSQIYTSSGQILISKSIQNIELYINCNCINGKKIISKFFKCENCPINKNSYQFQHSCYGAINLLFINARFITQTNAIQQLQIDITPQSCKITQLIFNQQIQTFVIVDIQMIDN</sequence>
<dbReference type="Pfam" id="PF09458">
    <property type="entry name" value="H_lectin"/>
    <property type="match status" value="1"/>
</dbReference>
<dbReference type="OMA" id="WNKDAST"/>
<comment type="caution">
    <text evidence="2">The sequence shown here is derived from an EMBL/GenBank/DDBJ whole genome shotgun (WGS) entry which is preliminary data.</text>
</comment>
<dbReference type="EMBL" id="CAJJDM010000166">
    <property type="protein sequence ID" value="CAD8114853.1"/>
    <property type="molecule type" value="Genomic_DNA"/>
</dbReference>
<gene>
    <name evidence="2" type="ORF">PPRIM_AZ9-3.1.T1610118</name>
</gene>
<dbReference type="GO" id="GO:0007155">
    <property type="term" value="P:cell adhesion"/>
    <property type="evidence" value="ECO:0007669"/>
    <property type="project" value="InterPro"/>
</dbReference>
<dbReference type="Proteomes" id="UP000688137">
    <property type="component" value="Unassembled WGS sequence"/>
</dbReference>
<keyword evidence="3" id="KW-1185">Reference proteome</keyword>
<evidence type="ECO:0000313" key="3">
    <source>
        <dbReference type="Proteomes" id="UP000688137"/>
    </source>
</evidence>
<evidence type="ECO:0000259" key="1">
    <source>
        <dbReference type="Pfam" id="PF09458"/>
    </source>
</evidence>
<accession>A0A8S1QGV5</accession>
<dbReference type="InterPro" id="IPR019019">
    <property type="entry name" value="H-type_lectin_domain"/>
</dbReference>